<evidence type="ECO:0000313" key="3">
    <source>
        <dbReference type="Proteomes" id="UP001251085"/>
    </source>
</evidence>
<comment type="caution">
    <text evidence="2">The sequence shown here is derived from an EMBL/GenBank/DDBJ whole genome shotgun (WGS) entry which is preliminary data.</text>
</comment>
<keyword evidence="1" id="KW-0732">Signal</keyword>
<feature type="signal peptide" evidence="1">
    <location>
        <begin position="1"/>
        <end position="19"/>
    </location>
</feature>
<dbReference type="Proteomes" id="UP001251085">
    <property type="component" value="Unassembled WGS sequence"/>
</dbReference>
<evidence type="ECO:0000256" key="1">
    <source>
        <dbReference type="SAM" id="SignalP"/>
    </source>
</evidence>
<accession>A0ABU3EE94</accession>
<protein>
    <submittedName>
        <fullName evidence="2">Uncharacterized protein</fullName>
    </submittedName>
</protein>
<keyword evidence="3" id="KW-1185">Reference proteome</keyword>
<sequence length="98" mass="10171">MRLVPVTIALLVLAHAASANIPLINATCPGKIEVHADEGGPVYVNGQVAKLKTFNDNYYEAQHGKVVISISINPDGSSSLSYTGPKGANGICTLAEHG</sequence>
<name>A0ABU3EE94_9RHOB</name>
<evidence type="ECO:0000313" key="2">
    <source>
        <dbReference type="EMBL" id="MDT1062455.1"/>
    </source>
</evidence>
<dbReference type="EMBL" id="JAVRQI010000008">
    <property type="protein sequence ID" value="MDT1062455.1"/>
    <property type="molecule type" value="Genomic_DNA"/>
</dbReference>
<reference evidence="3" key="1">
    <citation type="submission" date="2023-07" db="EMBL/GenBank/DDBJ databases">
        <title>Characterization of two Paracoccaceae strains isolated from Phycosphere and proposal of Xinfangfangia lacusdiani sp. nov.</title>
        <authorList>
            <person name="Deng Y."/>
            <person name="Zhang Y.Q."/>
        </authorList>
    </citation>
    <scope>NUCLEOTIDE SEQUENCE [LARGE SCALE GENOMIC DNA]</scope>
    <source>
        <strain evidence="3">CPCC 101403</strain>
    </source>
</reference>
<gene>
    <name evidence="2" type="ORF">RM190_11320</name>
</gene>
<organism evidence="2 3">
    <name type="scientific">Paracoccus broussonetiae</name>
    <dbReference type="NCBI Taxonomy" id="3075834"/>
    <lineage>
        <taxon>Bacteria</taxon>
        <taxon>Pseudomonadati</taxon>
        <taxon>Pseudomonadota</taxon>
        <taxon>Alphaproteobacteria</taxon>
        <taxon>Rhodobacterales</taxon>
        <taxon>Paracoccaceae</taxon>
        <taxon>Paracoccus</taxon>
    </lineage>
</organism>
<feature type="chain" id="PRO_5045175221" evidence="1">
    <location>
        <begin position="20"/>
        <end position="98"/>
    </location>
</feature>
<dbReference type="RefSeq" id="WP_311759554.1">
    <property type="nucleotide sequence ID" value="NZ_JAVRQI010000008.1"/>
</dbReference>
<proteinExistence type="predicted"/>